<evidence type="ECO:0000256" key="1">
    <source>
        <dbReference type="SAM" id="MobiDB-lite"/>
    </source>
</evidence>
<reference evidence="3" key="1">
    <citation type="submission" date="2016-10" db="EMBL/GenBank/DDBJ databases">
        <authorList>
            <person name="Varghese N."/>
            <person name="Submissions S."/>
        </authorList>
    </citation>
    <scope>NUCLEOTIDE SEQUENCE [LARGE SCALE GENOMIC DNA]</scope>
    <source>
        <strain evidence="3">DSM 24536</strain>
    </source>
</reference>
<protein>
    <submittedName>
        <fullName evidence="2">Uncharacterized protein</fullName>
    </submittedName>
</protein>
<dbReference type="EMBL" id="FNHH01000001">
    <property type="protein sequence ID" value="SDL63140.1"/>
    <property type="molecule type" value="Genomic_DNA"/>
</dbReference>
<dbReference type="Proteomes" id="UP000199226">
    <property type="component" value="Unassembled WGS sequence"/>
</dbReference>
<feature type="region of interest" description="Disordered" evidence="1">
    <location>
        <begin position="1"/>
        <end position="24"/>
    </location>
</feature>
<accession>A0A1G9LMH3</accession>
<keyword evidence="3" id="KW-1185">Reference proteome</keyword>
<feature type="compositionally biased region" description="Polar residues" evidence="1">
    <location>
        <begin position="14"/>
        <end position="24"/>
    </location>
</feature>
<sequence>MLSPLKGGSGLKAKSTQSRWQSGPQSLGALCYKTTTHQKNPASAGLLLGDTKI</sequence>
<evidence type="ECO:0000313" key="2">
    <source>
        <dbReference type="EMBL" id="SDL63140.1"/>
    </source>
</evidence>
<dbReference type="AlphaFoldDB" id="A0A1G9LMH3"/>
<organism evidence="2 3">
    <name type="scientific">Daejeonella rubra</name>
    <dbReference type="NCBI Taxonomy" id="990371"/>
    <lineage>
        <taxon>Bacteria</taxon>
        <taxon>Pseudomonadati</taxon>
        <taxon>Bacteroidota</taxon>
        <taxon>Sphingobacteriia</taxon>
        <taxon>Sphingobacteriales</taxon>
        <taxon>Sphingobacteriaceae</taxon>
        <taxon>Daejeonella</taxon>
    </lineage>
</organism>
<gene>
    <name evidence="2" type="ORF">SAMN05421813_1012</name>
</gene>
<evidence type="ECO:0000313" key="3">
    <source>
        <dbReference type="Proteomes" id="UP000199226"/>
    </source>
</evidence>
<proteinExistence type="predicted"/>
<name>A0A1G9LMH3_9SPHI</name>